<keyword evidence="3" id="KW-1185">Reference proteome</keyword>
<dbReference type="Proteomes" id="UP000533469">
    <property type="component" value="Unassembled WGS sequence"/>
</dbReference>
<gene>
    <name evidence="2" type="ORF">FHS55_001567</name>
</gene>
<proteinExistence type="predicted"/>
<evidence type="ECO:0000313" key="3">
    <source>
        <dbReference type="Proteomes" id="UP000533469"/>
    </source>
</evidence>
<reference evidence="2 3" key="1">
    <citation type="submission" date="2020-08" db="EMBL/GenBank/DDBJ databases">
        <title>Genomic Encyclopedia of Type Strains, Phase IV (KMG-IV): sequencing the most valuable type-strain genomes for metagenomic binning, comparative biology and taxonomic classification.</title>
        <authorList>
            <person name="Goeker M."/>
        </authorList>
    </citation>
    <scope>NUCLEOTIDE SEQUENCE [LARGE SCALE GENOMIC DNA]</scope>
    <source>
        <strain evidence="2 3">DSM 5895</strain>
    </source>
</reference>
<dbReference type="AlphaFoldDB" id="A0A839Z5N2"/>
<protein>
    <submittedName>
        <fullName evidence="2">Uncharacterized protein</fullName>
    </submittedName>
</protein>
<feature type="region of interest" description="Disordered" evidence="1">
    <location>
        <begin position="840"/>
        <end position="909"/>
    </location>
</feature>
<feature type="region of interest" description="Disordered" evidence="1">
    <location>
        <begin position="357"/>
        <end position="379"/>
    </location>
</feature>
<accession>A0A839Z5N2</accession>
<evidence type="ECO:0000313" key="2">
    <source>
        <dbReference type="EMBL" id="MBB3770972.1"/>
    </source>
</evidence>
<sequence length="909" mass="95155">MGSSTTKAISKADPVALPYYAQLLQQTKDLGNTPYQPYTGQQVAGFTGDQTAAFDAIRNSQGIWQPYLDQAGTYAQQAAQAGAQGTAGQLEAFNQDNLQKYLNPYTQNVVDSTLANVRKNNATQQNDLIGRAISSGSSPFGGDRAGLASAELARNQDMTTNQTLSDLQSSAFNSAVGQFNTQNAAQQQALQADRSAAMSGYGTASQLYSGLGSQAQNANYQDINALLSSGGLQQQNQQQQLDAQYQNWQNQQAAPYNQLSWLSGMYGQILPNFGQQNIQKGSGVSTAGQILGGATSILGLVPKFMSEGGIVGHADDADDDDSRYMASGGIVASAPSSGIASSRFDPTTFNALGINMPQPGGGRVPSAPSGGQPRDSGINAKSVSSFADALEGAIGSLAPSGGNVPGYFGNTGYVNNLAYGGPRARGGIVGYADGGGIVGEQTINGMVVEPEDLDGKTPLLIRPAEEYEVEPIGMGRPNPLGSPRREPDGSNYGAVRGLEAAIRAAMDRMPSKSYADGGGVYDTDEDPADAPWLEEAATEAPMVPAQGIGATPAASGIAAAPQSTQGAPQFLGGILGKPGEINLPLLSAGIAMLTSRRPDLGGVIGEGLGAGLEAYQAPKLRAAQLDAHPKVLSDGPTIRVLYPSDGRIVDTGIPNARWTAAQSMAEARKAKPPAVIETYDAETGQPQKSQWNAETRSWDTVGGVKTLPKKPPSAAVQAAEAGDLEDIQSINTITGELERFKGLIDDKKLDLGLFSNLWSGAKNTMGMSDEQSRNYASFRATLEKLRNDSLRLNKGVQTEGDAQRAWNELVASINDPEVVKQRIDEINRLNKKAAAFKQAQVEERRDVNQLPPLDTGKMFGGPSTSGSASPAATDGLPVLSPEEARKLPPGSRFRRQDGKIGIVGGGSAQ</sequence>
<organism evidence="2 3">
    <name type="scientific">Ancylobacter tetraedralis</name>
    <dbReference type="NCBI Taxonomy" id="217068"/>
    <lineage>
        <taxon>Bacteria</taxon>
        <taxon>Pseudomonadati</taxon>
        <taxon>Pseudomonadota</taxon>
        <taxon>Alphaproteobacteria</taxon>
        <taxon>Hyphomicrobiales</taxon>
        <taxon>Xanthobacteraceae</taxon>
        <taxon>Ancylobacter</taxon>
    </lineage>
</organism>
<comment type="caution">
    <text evidence="2">The sequence shown here is derived from an EMBL/GenBank/DDBJ whole genome shotgun (WGS) entry which is preliminary data.</text>
</comment>
<dbReference type="EMBL" id="JACICD010000002">
    <property type="protein sequence ID" value="MBB3770972.1"/>
    <property type="molecule type" value="Genomic_DNA"/>
</dbReference>
<name>A0A839Z5N2_9HYPH</name>
<feature type="compositionally biased region" description="Low complexity" evidence="1">
    <location>
        <begin position="860"/>
        <end position="873"/>
    </location>
</feature>
<dbReference type="RefSeq" id="WP_183189116.1">
    <property type="nucleotide sequence ID" value="NZ_JACICD010000002.1"/>
</dbReference>
<evidence type="ECO:0000256" key="1">
    <source>
        <dbReference type="SAM" id="MobiDB-lite"/>
    </source>
</evidence>